<gene>
    <name evidence="1" type="ORF">JR316_0012938</name>
</gene>
<organism evidence="1 2">
    <name type="scientific">Psilocybe cubensis</name>
    <name type="common">Psychedelic mushroom</name>
    <name type="synonym">Stropharia cubensis</name>
    <dbReference type="NCBI Taxonomy" id="181762"/>
    <lineage>
        <taxon>Eukaryota</taxon>
        <taxon>Fungi</taxon>
        <taxon>Dikarya</taxon>
        <taxon>Basidiomycota</taxon>
        <taxon>Agaricomycotina</taxon>
        <taxon>Agaricomycetes</taxon>
        <taxon>Agaricomycetidae</taxon>
        <taxon>Agaricales</taxon>
        <taxon>Agaricineae</taxon>
        <taxon>Strophariaceae</taxon>
        <taxon>Psilocybe</taxon>
    </lineage>
</organism>
<comment type="caution">
    <text evidence="1">The sequence shown here is derived from an EMBL/GenBank/DDBJ whole genome shotgun (WGS) entry which is preliminary data.</text>
</comment>
<reference evidence="1" key="1">
    <citation type="submission" date="2021-10" db="EMBL/GenBank/DDBJ databases">
        <title>Psilocybe cubensis genome.</title>
        <authorList>
            <person name="Mckernan K.J."/>
            <person name="Crawford S."/>
            <person name="Trippe A."/>
            <person name="Kane L.T."/>
            <person name="Mclaughlin S."/>
        </authorList>
    </citation>
    <scope>NUCLEOTIDE SEQUENCE</scope>
    <source>
        <strain evidence="1">MGC-MH-2018</strain>
    </source>
</reference>
<evidence type="ECO:0000313" key="1">
    <source>
        <dbReference type="EMBL" id="KAH9474479.1"/>
    </source>
</evidence>
<evidence type="ECO:0000313" key="2">
    <source>
        <dbReference type="Proteomes" id="UP000664032"/>
    </source>
</evidence>
<accession>A0ACB8GG77</accession>
<dbReference type="Proteomes" id="UP000664032">
    <property type="component" value="Unassembled WGS sequence"/>
</dbReference>
<keyword evidence="2" id="KW-1185">Reference proteome</keyword>
<name>A0ACB8GG77_PSICU</name>
<protein>
    <submittedName>
        <fullName evidence="1">Uncharacterized protein</fullName>
    </submittedName>
</protein>
<sequence length="220" mass="24130">MNVMLSNHQGVPPLPHASESLKQRRLSDCGCQCHISLPPPEERWYCVFVGTDTGPIQGREKALKTYQNVSGGYARYCLSQDEAEDMYRDALQSSQVVLVKKPTRTTLKLPQLSGLNGFRNGDPTGPEEASWMVVLVGRNPGVYLLDDVGTVGIQENIKFIKGAQAVPYRLRSEAVDAFTLALEAGVVVMVDRGRDIRIPLTLNTTSVVDGEPSVKSEIDN</sequence>
<proteinExistence type="predicted"/>
<dbReference type="EMBL" id="JAFIQS020000013">
    <property type="protein sequence ID" value="KAH9474479.1"/>
    <property type="molecule type" value="Genomic_DNA"/>
</dbReference>